<dbReference type="EMBL" id="BMIK01000029">
    <property type="protein sequence ID" value="GGC48390.1"/>
    <property type="molecule type" value="Genomic_DNA"/>
</dbReference>
<dbReference type="Proteomes" id="UP000597338">
    <property type="component" value="Unassembled WGS sequence"/>
</dbReference>
<comment type="caution">
    <text evidence="3">The sequence shown here is derived from an EMBL/GenBank/DDBJ whole genome shotgun (WGS) entry which is preliminary data.</text>
</comment>
<feature type="domain" description="Glycoside hydrolase 123 catalytic" evidence="1">
    <location>
        <begin position="324"/>
        <end position="510"/>
    </location>
</feature>
<dbReference type="InterPro" id="IPR025150">
    <property type="entry name" value="GH123_cat"/>
</dbReference>
<dbReference type="Pfam" id="PF13320">
    <property type="entry name" value="GH123_cat"/>
    <property type="match status" value="1"/>
</dbReference>
<evidence type="ECO:0000259" key="2">
    <source>
        <dbReference type="Pfam" id="PF22680"/>
    </source>
</evidence>
<evidence type="ECO:0000313" key="4">
    <source>
        <dbReference type="Proteomes" id="UP000597338"/>
    </source>
</evidence>
<organism evidence="3 4">
    <name type="scientific">Parapedobacter defluvii</name>
    <dbReference type="NCBI Taxonomy" id="2045106"/>
    <lineage>
        <taxon>Bacteria</taxon>
        <taxon>Pseudomonadati</taxon>
        <taxon>Bacteroidota</taxon>
        <taxon>Sphingobacteriia</taxon>
        <taxon>Sphingobacteriales</taxon>
        <taxon>Sphingobacteriaceae</taxon>
        <taxon>Parapedobacter</taxon>
    </lineage>
</organism>
<feature type="domain" description="Glycoside hydrolase 123 N-terminal" evidence="2">
    <location>
        <begin position="80"/>
        <end position="182"/>
    </location>
</feature>
<keyword evidence="4" id="KW-1185">Reference proteome</keyword>
<dbReference type="Pfam" id="PF22680">
    <property type="entry name" value="Glyco_hydro_123_N_2"/>
    <property type="match status" value="1"/>
</dbReference>
<gene>
    <name evidence="3" type="ORF">GCM10011386_45760</name>
</gene>
<dbReference type="InterPro" id="IPR053850">
    <property type="entry name" value="Glyco_hydro_123_N_2"/>
</dbReference>
<accession>A0ABQ1MWJ5</accession>
<evidence type="ECO:0000259" key="1">
    <source>
        <dbReference type="Pfam" id="PF13320"/>
    </source>
</evidence>
<dbReference type="RefSeq" id="WP_188753802.1">
    <property type="nucleotide sequence ID" value="NZ_BMIK01000029.1"/>
</dbReference>
<reference evidence="4" key="1">
    <citation type="journal article" date="2019" name="Int. J. Syst. Evol. Microbiol.">
        <title>The Global Catalogue of Microorganisms (GCM) 10K type strain sequencing project: providing services to taxonomists for standard genome sequencing and annotation.</title>
        <authorList>
            <consortium name="The Broad Institute Genomics Platform"/>
            <consortium name="The Broad Institute Genome Sequencing Center for Infectious Disease"/>
            <person name="Wu L."/>
            <person name="Ma J."/>
        </authorList>
    </citation>
    <scope>NUCLEOTIDE SEQUENCE [LARGE SCALE GENOMIC DNA]</scope>
    <source>
        <strain evidence="4">CGMCC 1.15342</strain>
    </source>
</reference>
<proteinExistence type="predicted"/>
<sequence>MNRWEFIKASTFLGCSTAVLGADSISCSKRTQTKPADTGTQPKNYRISTASGAVKIMPEDILPESDTVTFGIAGNETECFQIVIRPETTVERVSVTVNDLVSGSNRISGHTWHQVGYVYISTFAGHPVPADVSGKLSGWYPDPLLTRDHAHLIENWSNSIWVTVHAPAGTPAGTYQGTVELEIGPHTETIHIEATVYGFSIPAVPSLPSLFSLALEYLAKVYPGLPTAIRKNWLDFLAERRIMPTDLYIDLQGPDGAYRITPEEYVHYNGQTNGFVIYPITVTWEDRNAPAEVLIQRFEENRRYIDAIIASGAAAGGKGVFYGFDENEPEHFDTMKAVHAHIKSRYPDIPIATTSMHIQSLAQLEAVHVDILVLHITDGIYNNPFADQLRAAGKKVWGYISLQPYHPMPNWRIENALIETRVLLSAMAYHERFDGFLYWGVNQYNKGQWETPRPISRNTPLKLDMSITTPTEEYKWLHGDGLLIYPGTDGPLSSIRMENIRKGLEEYEYYKLVEAKLGKNATLELAAQVAQSMSAYTRDVQEYLKHKASLAAKLG</sequence>
<evidence type="ECO:0008006" key="5">
    <source>
        <dbReference type="Google" id="ProtNLM"/>
    </source>
</evidence>
<evidence type="ECO:0000313" key="3">
    <source>
        <dbReference type="EMBL" id="GGC48390.1"/>
    </source>
</evidence>
<name>A0ABQ1MWJ5_9SPHI</name>
<protein>
    <recommendedName>
        <fullName evidence="5">Glycoside hydrolase 123 C-terminal domain-containing protein</fullName>
    </recommendedName>
</protein>